<evidence type="ECO:0000256" key="4">
    <source>
        <dbReference type="SAM" id="Phobius"/>
    </source>
</evidence>
<keyword evidence="3 4" id="KW-0472">Membrane</keyword>
<evidence type="ECO:0000256" key="2">
    <source>
        <dbReference type="ARBA" id="ARBA00022989"/>
    </source>
</evidence>
<gene>
    <name evidence="5" type="ORF">Taro_025728</name>
</gene>
<proteinExistence type="predicted"/>
<sequence length="146" mass="16314">MKSSFQTTPQEIKYIIQDIKTWISNWDTVVVTHTNRTERIKLRSLSGLAKILGITLCLAGIVTIAFYEGPSLASPSHLQLGHGVNGSAQHPHAHSTGTWIKGCFLLMISSAAWALWLVMQVDHYLLILHRGSVVSVRWEWDVPVDL</sequence>
<comment type="caution">
    <text evidence="5">The sequence shown here is derived from an EMBL/GenBank/DDBJ whole genome shotgun (WGS) entry which is preliminary data.</text>
</comment>
<evidence type="ECO:0000313" key="6">
    <source>
        <dbReference type="Proteomes" id="UP000652761"/>
    </source>
</evidence>
<dbReference type="AlphaFoldDB" id="A0A843VD20"/>
<reference evidence="5" key="1">
    <citation type="submission" date="2017-07" db="EMBL/GenBank/DDBJ databases">
        <title>Taro Niue Genome Assembly and Annotation.</title>
        <authorList>
            <person name="Atibalentja N."/>
            <person name="Keating K."/>
            <person name="Fields C.J."/>
        </authorList>
    </citation>
    <scope>NUCLEOTIDE SEQUENCE</scope>
    <source>
        <strain evidence="5">Niue_2</strain>
        <tissue evidence="5">Leaf</tissue>
    </source>
</reference>
<organism evidence="5 6">
    <name type="scientific">Colocasia esculenta</name>
    <name type="common">Wild taro</name>
    <name type="synonym">Arum esculentum</name>
    <dbReference type="NCBI Taxonomy" id="4460"/>
    <lineage>
        <taxon>Eukaryota</taxon>
        <taxon>Viridiplantae</taxon>
        <taxon>Streptophyta</taxon>
        <taxon>Embryophyta</taxon>
        <taxon>Tracheophyta</taxon>
        <taxon>Spermatophyta</taxon>
        <taxon>Magnoliopsida</taxon>
        <taxon>Liliopsida</taxon>
        <taxon>Araceae</taxon>
        <taxon>Aroideae</taxon>
        <taxon>Colocasieae</taxon>
        <taxon>Colocasia</taxon>
    </lineage>
</organism>
<evidence type="ECO:0000256" key="3">
    <source>
        <dbReference type="ARBA" id="ARBA00023136"/>
    </source>
</evidence>
<keyword evidence="1 4" id="KW-0812">Transmembrane</keyword>
<name>A0A843VD20_COLES</name>
<feature type="transmembrane region" description="Helical" evidence="4">
    <location>
        <begin position="48"/>
        <end position="67"/>
    </location>
</feature>
<evidence type="ECO:0000313" key="5">
    <source>
        <dbReference type="EMBL" id="MQL93086.1"/>
    </source>
</evidence>
<dbReference type="GO" id="GO:0016020">
    <property type="term" value="C:membrane"/>
    <property type="evidence" value="ECO:0007669"/>
    <property type="project" value="InterPro"/>
</dbReference>
<dbReference type="OrthoDB" id="691821at2759"/>
<keyword evidence="2 4" id="KW-1133">Transmembrane helix</keyword>
<protein>
    <submittedName>
        <fullName evidence="5">Uncharacterized protein</fullName>
    </submittedName>
</protein>
<dbReference type="GO" id="GO:0022857">
    <property type="term" value="F:transmembrane transporter activity"/>
    <property type="evidence" value="ECO:0007669"/>
    <property type="project" value="InterPro"/>
</dbReference>
<keyword evidence="6" id="KW-1185">Reference proteome</keyword>
<dbReference type="Proteomes" id="UP000652761">
    <property type="component" value="Unassembled WGS sequence"/>
</dbReference>
<feature type="transmembrane region" description="Helical" evidence="4">
    <location>
        <begin position="99"/>
        <end position="119"/>
    </location>
</feature>
<evidence type="ECO:0000256" key="1">
    <source>
        <dbReference type="ARBA" id="ARBA00022692"/>
    </source>
</evidence>
<accession>A0A843VD20</accession>
<dbReference type="InterPro" id="IPR030184">
    <property type="entry name" value="WAT1-related"/>
</dbReference>
<dbReference type="EMBL" id="NMUH01001515">
    <property type="protein sequence ID" value="MQL93086.1"/>
    <property type="molecule type" value="Genomic_DNA"/>
</dbReference>
<dbReference type="PANTHER" id="PTHR31218">
    <property type="entry name" value="WAT1-RELATED PROTEIN"/>
    <property type="match status" value="1"/>
</dbReference>